<evidence type="ECO:0000313" key="2">
    <source>
        <dbReference type="EMBL" id="EME89232.1"/>
    </source>
</evidence>
<feature type="compositionally biased region" description="Polar residues" evidence="1">
    <location>
        <begin position="108"/>
        <end position="119"/>
    </location>
</feature>
<dbReference type="HOGENOM" id="CLU_585409_0_0_1"/>
<feature type="region of interest" description="Disordered" evidence="1">
    <location>
        <begin position="1"/>
        <end position="20"/>
    </location>
</feature>
<feature type="compositionally biased region" description="Low complexity" evidence="1">
    <location>
        <begin position="35"/>
        <end position="45"/>
    </location>
</feature>
<accession>N1QCF3</accession>
<feature type="compositionally biased region" description="Polar residues" evidence="1">
    <location>
        <begin position="1"/>
        <end position="10"/>
    </location>
</feature>
<dbReference type="VEuPathDB" id="FungiDB:MYCFIDRAFT_170727"/>
<feature type="region of interest" description="Disordered" evidence="1">
    <location>
        <begin position="445"/>
        <end position="467"/>
    </location>
</feature>
<proteinExistence type="predicted"/>
<dbReference type="Proteomes" id="UP000016932">
    <property type="component" value="Unassembled WGS sequence"/>
</dbReference>
<dbReference type="AlphaFoldDB" id="N1QCF3"/>
<reference evidence="2 3" key="1">
    <citation type="journal article" date="2012" name="PLoS Pathog.">
        <title>Diverse lifestyles and strategies of plant pathogenesis encoded in the genomes of eighteen Dothideomycetes fungi.</title>
        <authorList>
            <person name="Ohm R.A."/>
            <person name="Feau N."/>
            <person name="Henrissat B."/>
            <person name="Schoch C.L."/>
            <person name="Horwitz B.A."/>
            <person name="Barry K.W."/>
            <person name="Condon B.J."/>
            <person name="Copeland A.C."/>
            <person name="Dhillon B."/>
            <person name="Glaser F."/>
            <person name="Hesse C.N."/>
            <person name="Kosti I."/>
            <person name="LaButti K."/>
            <person name="Lindquist E.A."/>
            <person name="Lucas S."/>
            <person name="Salamov A.A."/>
            <person name="Bradshaw R.E."/>
            <person name="Ciuffetti L."/>
            <person name="Hamelin R.C."/>
            <person name="Kema G.H.J."/>
            <person name="Lawrence C."/>
            <person name="Scott J.A."/>
            <person name="Spatafora J.W."/>
            <person name="Turgeon B.G."/>
            <person name="de Wit P.J.G.M."/>
            <person name="Zhong S."/>
            <person name="Goodwin S.B."/>
            <person name="Grigoriev I.V."/>
        </authorList>
    </citation>
    <scope>NUCLEOTIDE SEQUENCE [LARGE SCALE GENOMIC DNA]</scope>
    <source>
        <strain evidence="2 3">CIRAD86</strain>
    </source>
</reference>
<feature type="region of interest" description="Disordered" evidence="1">
    <location>
        <begin position="210"/>
        <end position="229"/>
    </location>
</feature>
<dbReference type="KEGG" id="pfj:MYCFIDRAFT_170727"/>
<protein>
    <submittedName>
        <fullName evidence="2">Uncharacterized protein</fullName>
    </submittedName>
</protein>
<dbReference type="EMBL" id="KB446555">
    <property type="protein sequence ID" value="EME89232.1"/>
    <property type="molecule type" value="Genomic_DNA"/>
</dbReference>
<dbReference type="GeneID" id="19332534"/>
<gene>
    <name evidence="2" type="ORF">MYCFIDRAFT_170727</name>
</gene>
<keyword evidence="3" id="KW-1185">Reference proteome</keyword>
<feature type="region of interest" description="Disordered" evidence="1">
    <location>
        <begin position="27"/>
        <end position="63"/>
    </location>
</feature>
<feature type="region of interest" description="Disordered" evidence="1">
    <location>
        <begin position="99"/>
        <end position="119"/>
    </location>
</feature>
<organism evidence="2 3">
    <name type="scientific">Pseudocercospora fijiensis (strain CIRAD86)</name>
    <name type="common">Black leaf streak disease fungus</name>
    <name type="synonym">Mycosphaerella fijiensis</name>
    <dbReference type="NCBI Taxonomy" id="383855"/>
    <lineage>
        <taxon>Eukaryota</taxon>
        <taxon>Fungi</taxon>
        <taxon>Dikarya</taxon>
        <taxon>Ascomycota</taxon>
        <taxon>Pezizomycotina</taxon>
        <taxon>Dothideomycetes</taxon>
        <taxon>Dothideomycetidae</taxon>
        <taxon>Mycosphaerellales</taxon>
        <taxon>Mycosphaerellaceae</taxon>
        <taxon>Pseudocercospora</taxon>
    </lineage>
</organism>
<dbReference type="RefSeq" id="XP_007921946.1">
    <property type="nucleotide sequence ID" value="XM_007923755.1"/>
</dbReference>
<name>N1QCF3_PSEFD</name>
<feature type="compositionally biased region" description="Basic and acidic residues" evidence="1">
    <location>
        <begin position="47"/>
        <end position="59"/>
    </location>
</feature>
<sequence length="467" mass="52768">MPYWRTIQSDSKADRSCERDCRLRGPADEVQFNARPRQPRNQQLQRNRRDTDPDQRADGQQDSGLIQLHVFDRFHEKELGSGVYLWRLQERRSSRLKTDCCRGAPSTRMGSSTPLQNDLSNEHALSTPLSSVSQAVWQDPGTLMTPVSTAFWKSPGSRAERAHFWGESWLAQETLDLPAVALSDAKEPRIIKQDRMCPFTESQCGATIAEPLRSPSHSGALTTSISGRSSSQFHTASDHIGVKRSDPSHVHSDVVRRCMLEMQLLESSQQSGQRRLPLFYPCILIYATHTTRETAIALRHWTSSLGVCLTKRGPSILSSAIQYPLHELITVAIIRPGQCRPWRRPATWVCTSVLVARYKHETPTTITLTSREIDEDALERSAAIAWLGTCIVERSFRLHRNTPSNRSATAHLMPVISYRPNVRTASSCEANVRLSRCKAERFLDDDKHKAPNSVPKPKTNERQMKDI</sequence>
<feature type="compositionally biased region" description="Basic and acidic residues" evidence="1">
    <location>
        <begin position="458"/>
        <end position="467"/>
    </location>
</feature>
<feature type="compositionally biased region" description="Polar residues" evidence="1">
    <location>
        <begin position="215"/>
        <end position="229"/>
    </location>
</feature>
<evidence type="ECO:0000313" key="3">
    <source>
        <dbReference type="Proteomes" id="UP000016932"/>
    </source>
</evidence>
<feature type="compositionally biased region" description="Basic and acidic residues" evidence="1">
    <location>
        <begin position="11"/>
        <end position="20"/>
    </location>
</feature>
<evidence type="ECO:0000256" key="1">
    <source>
        <dbReference type="SAM" id="MobiDB-lite"/>
    </source>
</evidence>